<organism evidence="2 3">
    <name type="scientific">Rozella allomycis (strain CSF55)</name>
    <dbReference type="NCBI Taxonomy" id="988480"/>
    <lineage>
        <taxon>Eukaryota</taxon>
        <taxon>Fungi</taxon>
        <taxon>Fungi incertae sedis</taxon>
        <taxon>Cryptomycota</taxon>
        <taxon>Cryptomycota incertae sedis</taxon>
        <taxon>Rozella</taxon>
    </lineage>
</organism>
<protein>
    <submittedName>
        <fullName evidence="2">Uncharacterized protein</fullName>
    </submittedName>
</protein>
<dbReference type="AlphaFoldDB" id="A0A4V1IZK4"/>
<evidence type="ECO:0000313" key="3">
    <source>
        <dbReference type="Proteomes" id="UP000281549"/>
    </source>
</evidence>
<dbReference type="Proteomes" id="UP000281549">
    <property type="component" value="Unassembled WGS sequence"/>
</dbReference>
<gene>
    <name evidence="2" type="ORF">ROZALSC1DRAFT_23303</name>
</gene>
<evidence type="ECO:0000256" key="1">
    <source>
        <dbReference type="SAM" id="SignalP"/>
    </source>
</evidence>
<feature type="signal peptide" evidence="1">
    <location>
        <begin position="1"/>
        <end position="21"/>
    </location>
</feature>
<reference evidence="3" key="1">
    <citation type="journal article" date="2018" name="Nat. Microbiol.">
        <title>Leveraging single-cell genomics to expand the fungal tree of life.</title>
        <authorList>
            <person name="Ahrendt S.R."/>
            <person name="Quandt C.A."/>
            <person name="Ciobanu D."/>
            <person name="Clum A."/>
            <person name="Salamov A."/>
            <person name="Andreopoulos B."/>
            <person name="Cheng J.F."/>
            <person name="Woyke T."/>
            <person name="Pelin A."/>
            <person name="Henrissat B."/>
            <person name="Reynolds N.K."/>
            <person name="Benny G.L."/>
            <person name="Smith M.E."/>
            <person name="James T.Y."/>
            <person name="Grigoriev I.V."/>
        </authorList>
    </citation>
    <scope>NUCLEOTIDE SEQUENCE [LARGE SCALE GENOMIC DNA]</scope>
    <source>
        <strain evidence="3">CSF55</strain>
    </source>
</reference>
<keyword evidence="1" id="KW-0732">Signal</keyword>
<accession>A0A4V1IZK4</accession>
<dbReference type="EMBL" id="ML005481">
    <property type="protein sequence ID" value="RKP18369.1"/>
    <property type="molecule type" value="Genomic_DNA"/>
</dbReference>
<evidence type="ECO:0000313" key="2">
    <source>
        <dbReference type="EMBL" id="RKP18369.1"/>
    </source>
</evidence>
<feature type="chain" id="PRO_5020614269" evidence="1">
    <location>
        <begin position="22"/>
        <end position="376"/>
    </location>
</feature>
<sequence>MTFFYCRVLIVLVLVYVHVSAFPMTLDLQEYAGNNEHLRRILQKVIVDTGNNTLDLENVRRIEKIKPDFVEALRNFRAVTYVDGVVKRDSDVAKKIVKIANEADSLMHDYCSTVVSRLSESLDRCNSKLRSIIDVLGYMLNNLNDEKEFQKNIRALEKSVHGGVQLYSDFEDHVITVENYTEKFKNVIESMDILKMEVDQLCINERSNIMNSFKRLFAEISLNGKKQSIHDHYEELDTEERALLLTLAIYVSKKQMEGNLDFEPKDDYVLVNYNGEANWVSFFDRSKALQCVAGKIPEVDIFLKNISNVLSENYVHKTAIKKLLTKFNMLNCDSKDAIENSIDITDLEIKDLVFEAACARYHGELFLKALQHIHMC</sequence>
<name>A0A4V1IZK4_ROZAC</name>
<proteinExistence type="predicted"/>